<dbReference type="RefSeq" id="WP_062423031.1">
    <property type="nucleotide sequence ID" value="NZ_BBYA01000012.1"/>
</dbReference>
<evidence type="ECO:0000313" key="1">
    <source>
        <dbReference type="EMBL" id="KPL74058.1"/>
    </source>
</evidence>
<organism evidence="1 2">
    <name type="scientific">Leptolinea tardivitalis</name>
    <dbReference type="NCBI Taxonomy" id="229920"/>
    <lineage>
        <taxon>Bacteria</taxon>
        <taxon>Bacillati</taxon>
        <taxon>Chloroflexota</taxon>
        <taxon>Anaerolineae</taxon>
        <taxon>Anaerolineales</taxon>
        <taxon>Anaerolineaceae</taxon>
        <taxon>Leptolinea</taxon>
    </lineage>
</organism>
<keyword evidence="2" id="KW-1185">Reference proteome</keyword>
<name>A0A0N8GM18_9CHLR</name>
<evidence type="ECO:0000313" key="2">
    <source>
        <dbReference type="Proteomes" id="UP000050430"/>
    </source>
</evidence>
<comment type="caution">
    <text evidence="1">The sequence shown here is derived from an EMBL/GenBank/DDBJ whole genome shotgun (WGS) entry which is preliminary data.</text>
</comment>
<proteinExistence type="predicted"/>
<dbReference type="Proteomes" id="UP000050430">
    <property type="component" value="Unassembled WGS sequence"/>
</dbReference>
<reference evidence="1 2" key="1">
    <citation type="submission" date="2015-07" db="EMBL/GenBank/DDBJ databases">
        <title>Genome sequence of Leptolinea tardivitalis DSM 16556.</title>
        <authorList>
            <person name="Hemp J."/>
            <person name="Ward L.M."/>
            <person name="Pace L.A."/>
            <person name="Fischer W.W."/>
        </authorList>
    </citation>
    <scope>NUCLEOTIDE SEQUENCE [LARGE SCALE GENOMIC DNA]</scope>
    <source>
        <strain evidence="1 2">YMTK-2</strain>
    </source>
</reference>
<gene>
    <name evidence="1" type="ORF">ADM99_02160</name>
</gene>
<dbReference type="EMBL" id="LGCK01000004">
    <property type="protein sequence ID" value="KPL74058.1"/>
    <property type="molecule type" value="Genomic_DNA"/>
</dbReference>
<dbReference type="AlphaFoldDB" id="A0A0N8GM18"/>
<protein>
    <recommendedName>
        <fullName evidence="3">Terpene synthase</fullName>
    </recommendedName>
</protein>
<sequence length="341" mass="38929">MTQKTAFEKFAPAILQVFHRNREAFWAAIMAPFLVNQTTFVSWLQNARVDIGLLSAFKGLDDQAKQVLRDFSAPLGLDVTTWESNRLQYFKDAYPVFAFLAVWMDEEGLDELLENFVDILRAGVYAVAGYGILDVNVDSRSPSPVEILTAQALISEYETLALRIFGISRVNLDIMQRMRTLFLEAEIREKSMRGVASPYRLDKPEELGAKGANSVTPFMLSLERLGKAALVDDYWEVFLLFGAAIQMIDDWNDLEDDLANGHYSYVTLGVEYLNLHDDPGKTARILREDQKHIRDTYTCSKEMIARARLILDRLKDPCLVRFVDVTEARLDVFFQKELKMA</sequence>
<accession>A0A0N8GM18</accession>
<evidence type="ECO:0008006" key="3">
    <source>
        <dbReference type="Google" id="ProtNLM"/>
    </source>
</evidence>